<sequence length="223" mass="24620">MHPGTLMVILLGLCALGALVAFLVSRRNAAAKKIGREEFARRTGAVEHYVERGTRPSFGVFPGKDARTGAPFTYAVEFTYGGYPVMAAEWRMGGGTMRVRYTGTVQVPSGLPADAPYLMIGEYMRYGVDPETGGKLPALKGFADERLRVLCPDETFARRIVTPEVAAIFTEHRRSRMMPRVTFEGGVMHMLAVQRLDPDGLFRNAELLTRLARTVAAQQQPPR</sequence>
<dbReference type="AlphaFoldDB" id="A0A839RUU9"/>
<evidence type="ECO:0000313" key="1">
    <source>
        <dbReference type="EMBL" id="MBB3049166.1"/>
    </source>
</evidence>
<evidence type="ECO:0000313" key="2">
    <source>
        <dbReference type="Proteomes" id="UP000550714"/>
    </source>
</evidence>
<name>A0A839RUU9_9PSEU</name>
<reference evidence="1 2" key="1">
    <citation type="submission" date="2020-08" db="EMBL/GenBank/DDBJ databases">
        <title>Genomic Encyclopedia of Type Strains, Phase III (KMG-III): the genomes of soil and plant-associated and newly described type strains.</title>
        <authorList>
            <person name="Whitman W."/>
        </authorList>
    </citation>
    <scope>NUCLEOTIDE SEQUENCE [LARGE SCALE GENOMIC DNA]</scope>
    <source>
        <strain evidence="1 2">CECT 8577</strain>
    </source>
</reference>
<keyword evidence="2" id="KW-1185">Reference proteome</keyword>
<comment type="caution">
    <text evidence="1">The sequence shown here is derived from an EMBL/GenBank/DDBJ whole genome shotgun (WGS) entry which is preliminary data.</text>
</comment>
<dbReference type="RefSeq" id="WP_183646182.1">
    <property type="nucleotide sequence ID" value="NZ_JACHWU010000001.1"/>
</dbReference>
<dbReference type="EMBL" id="JACHWU010000001">
    <property type="protein sequence ID" value="MBB3049166.1"/>
    <property type="molecule type" value="Genomic_DNA"/>
</dbReference>
<dbReference type="Proteomes" id="UP000550714">
    <property type="component" value="Unassembled WGS sequence"/>
</dbReference>
<gene>
    <name evidence="1" type="ORF">FHS23_000161</name>
</gene>
<protein>
    <submittedName>
        <fullName evidence="1">Uncharacterized protein</fullName>
    </submittedName>
</protein>
<organism evidence="1 2">
    <name type="scientific">Prauserella isguenensis</name>
    <dbReference type="NCBI Taxonomy" id="1470180"/>
    <lineage>
        <taxon>Bacteria</taxon>
        <taxon>Bacillati</taxon>
        <taxon>Actinomycetota</taxon>
        <taxon>Actinomycetes</taxon>
        <taxon>Pseudonocardiales</taxon>
        <taxon>Pseudonocardiaceae</taxon>
        <taxon>Prauserella</taxon>
    </lineage>
</organism>
<accession>A0A839RUU9</accession>
<proteinExistence type="predicted"/>